<dbReference type="EMBL" id="JAKIKP010000011">
    <property type="protein sequence ID" value="MCL1143748.1"/>
    <property type="molecule type" value="Genomic_DNA"/>
</dbReference>
<evidence type="ECO:0000256" key="10">
    <source>
        <dbReference type="PROSITE-ProRule" id="PRU00284"/>
    </source>
</evidence>
<dbReference type="PANTHER" id="PTHR32089:SF52">
    <property type="entry name" value="CHEMOTAXIS SIGNAL TRANSDUCTION SYSTEM METHYL ACCEPTING SENSORY TRANSDUCER WITH PAS SENSORY DOMAIN"/>
    <property type="match status" value="1"/>
</dbReference>
<keyword evidence="7 11" id="KW-1133">Transmembrane helix</keyword>
<protein>
    <submittedName>
        <fullName evidence="14">Methyl-accepting chemotaxis protein</fullName>
    </submittedName>
</protein>
<keyword evidence="6 11" id="KW-0812">Transmembrane</keyword>
<dbReference type="SUPFAM" id="SSF55785">
    <property type="entry name" value="PYP-like sensor domain (PAS domain)"/>
    <property type="match status" value="1"/>
</dbReference>
<dbReference type="SMART" id="SM00086">
    <property type="entry name" value="PAC"/>
    <property type="match status" value="1"/>
</dbReference>
<evidence type="ECO:0000256" key="7">
    <source>
        <dbReference type="ARBA" id="ARBA00022989"/>
    </source>
</evidence>
<keyword evidence="8 11" id="KW-0472">Membrane</keyword>
<comment type="subcellular location">
    <subcellularLocation>
        <location evidence="1">Cell inner membrane</location>
        <topology evidence="1">Multi-pass membrane protein</topology>
    </subcellularLocation>
</comment>
<dbReference type="NCBIfam" id="TIGR00229">
    <property type="entry name" value="sensory_box"/>
    <property type="match status" value="1"/>
</dbReference>
<evidence type="ECO:0000256" key="5">
    <source>
        <dbReference type="ARBA" id="ARBA00022519"/>
    </source>
</evidence>
<evidence type="ECO:0000313" key="15">
    <source>
        <dbReference type="Proteomes" id="UP001139333"/>
    </source>
</evidence>
<name>A0A9X2CHP6_9GAMM</name>
<organism evidence="14 15">
    <name type="scientific">Shewanella gaetbuli</name>
    <dbReference type="NCBI Taxonomy" id="220752"/>
    <lineage>
        <taxon>Bacteria</taxon>
        <taxon>Pseudomonadati</taxon>
        <taxon>Pseudomonadota</taxon>
        <taxon>Gammaproteobacteria</taxon>
        <taxon>Alteromonadales</taxon>
        <taxon>Shewanellaceae</taxon>
        <taxon>Shewanella</taxon>
    </lineage>
</organism>
<evidence type="ECO:0000259" key="12">
    <source>
        <dbReference type="PROSITE" id="PS50111"/>
    </source>
</evidence>
<evidence type="ECO:0000313" key="14">
    <source>
        <dbReference type="EMBL" id="MCL1143748.1"/>
    </source>
</evidence>
<evidence type="ECO:0000256" key="8">
    <source>
        <dbReference type="ARBA" id="ARBA00023136"/>
    </source>
</evidence>
<dbReference type="PROSITE" id="PS50112">
    <property type="entry name" value="PAS"/>
    <property type="match status" value="1"/>
</dbReference>
<dbReference type="AlphaFoldDB" id="A0A9X2CHP6"/>
<dbReference type="InterPro" id="IPR004089">
    <property type="entry name" value="MCPsignal_dom"/>
</dbReference>
<dbReference type="Pfam" id="PF00015">
    <property type="entry name" value="MCPsignal"/>
    <property type="match status" value="1"/>
</dbReference>
<dbReference type="PANTHER" id="PTHR32089">
    <property type="entry name" value="METHYL-ACCEPTING CHEMOTAXIS PROTEIN MCPB"/>
    <property type="match status" value="1"/>
</dbReference>
<dbReference type="PROSITE" id="PS50111">
    <property type="entry name" value="CHEMOTAXIS_TRANSDUC_2"/>
    <property type="match status" value="1"/>
</dbReference>
<dbReference type="InterPro" id="IPR001610">
    <property type="entry name" value="PAC"/>
</dbReference>
<dbReference type="SMART" id="SM00283">
    <property type="entry name" value="MA"/>
    <property type="match status" value="1"/>
</dbReference>
<feature type="domain" description="PAS" evidence="13">
    <location>
        <begin position="20"/>
        <end position="59"/>
    </location>
</feature>
<dbReference type="InterPro" id="IPR000014">
    <property type="entry name" value="PAS"/>
</dbReference>
<dbReference type="SUPFAM" id="SSF58104">
    <property type="entry name" value="Methyl-accepting chemotaxis protein (MCP) signaling domain"/>
    <property type="match status" value="1"/>
</dbReference>
<keyword evidence="3" id="KW-0488">Methylation</keyword>
<dbReference type="FunFam" id="3.30.450.20:FF:000046">
    <property type="entry name" value="Aerotaxis sensor receptor"/>
    <property type="match status" value="1"/>
</dbReference>
<keyword evidence="4" id="KW-0145">Chemotaxis</keyword>
<evidence type="ECO:0000259" key="13">
    <source>
        <dbReference type="PROSITE" id="PS50112"/>
    </source>
</evidence>
<feature type="transmembrane region" description="Helical" evidence="11">
    <location>
        <begin position="153"/>
        <end position="185"/>
    </location>
</feature>
<evidence type="ECO:0000256" key="9">
    <source>
        <dbReference type="ARBA" id="ARBA00023224"/>
    </source>
</evidence>
<dbReference type="CDD" id="cd00130">
    <property type="entry name" value="PAS"/>
    <property type="match status" value="1"/>
</dbReference>
<proteinExistence type="predicted"/>
<dbReference type="InterPro" id="IPR035965">
    <property type="entry name" value="PAS-like_dom_sf"/>
</dbReference>
<keyword evidence="2" id="KW-1003">Cell membrane</keyword>
<keyword evidence="5" id="KW-0997">Cell inner membrane</keyword>
<evidence type="ECO:0000256" key="2">
    <source>
        <dbReference type="ARBA" id="ARBA00022475"/>
    </source>
</evidence>
<keyword evidence="9 10" id="KW-0807">Transducer</keyword>
<dbReference type="GO" id="GO:0005886">
    <property type="term" value="C:plasma membrane"/>
    <property type="evidence" value="ECO:0007669"/>
    <property type="project" value="UniProtKB-SubCell"/>
</dbReference>
<dbReference type="Gene3D" id="3.30.450.20">
    <property type="entry name" value="PAS domain"/>
    <property type="match status" value="1"/>
</dbReference>
<sequence length="512" mass="57156">MRNKPTINKEVELRDGDELVSITDTRGIITYANPTFIRISGFSEQELITHNHNLVRHPDMPAAAFKELWDKLKAGESWRGIVKNRCKDGSYYWVDAFVSPLYEQGKIVGYQSVRIKAKPEYISRAASLYAKINQGTQLKTPLEFTQKKIISSLILIALLLGTALTSSLYITLAIVLSAGALGYLFRQELFTIPEKINALQQQYDSVSRLVYCGNYSSSVLDFQFIMNQARMQAVLGRTQDQGNNLDSIAVNLVDSAQHATYNIEKQKDQINQIATAIEQMNNTVADMAQHALDTSNYVEQAQQICIDNRTTMQANRQQIEKLNQSVTVAAENSHRLNEEAENVSKAMLEINGIAEQTNLLALNAAIEAARAGEQGRGFAVVADEVRALSSRTQLSTDLISKSVQSMHNMLHDWSIQMQTSQQQAKQCADDTSVAAEKFEQVYQNMSEIQQLTQQNAVATEQQKMVTTEMNQNIHQISELAEGNITNINVIESSALTIQQHAEKAKGLRNTFG</sequence>
<reference evidence="14" key="1">
    <citation type="submission" date="2022-01" db="EMBL/GenBank/DDBJ databases">
        <title>Whole genome-based taxonomy of the Shewanellaceae.</title>
        <authorList>
            <person name="Martin-Rodriguez A.J."/>
        </authorList>
    </citation>
    <scope>NUCLEOTIDE SEQUENCE</scope>
    <source>
        <strain evidence="14">DSM 16422</strain>
    </source>
</reference>
<accession>A0A9X2CHP6</accession>
<evidence type="ECO:0000256" key="4">
    <source>
        <dbReference type="ARBA" id="ARBA00022500"/>
    </source>
</evidence>
<dbReference type="GO" id="GO:0006935">
    <property type="term" value="P:chemotaxis"/>
    <property type="evidence" value="ECO:0007669"/>
    <property type="project" value="UniProtKB-KW"/>
</dbReference>
<keyword evidence="15" id="KW-1185">Reference proteome</keyword>
<gene>
    <name evidence="14" type="ORF">L2672_13780</name>
</gene>
<evidence type="ECO:0000256" key="6">
    <source>
        <dbReference type="ARBA" id="ARBA00022692"/>
    </source>
</evidence>
<dbReference type="Gene3D" id="1.10.287.950">
    <property type="entry name" value="Methyl-accepting chemotaxis protein"/>
    <property type="match status" value="1"/>
</dbReference>
<dbReference type="Pfam" id="PF08447">
    <property type="entry name" value="PAS_3"/>
    <property type="match status" value="1"/>
</dbReference>
<evidence type="ECO:0000256" key="3">
    <source>
        <dbReference type="ARBA" id="ARBA00022481"/>
    </source>
</evidence>
<evidence type="ECO:0000256" key="11">
    <source>
        <dbReference type="SAM" id="Phobius"/>
    </source>
</evidence>
<dbReference type="GO" id="GO:0007165">
    <property type="term" value="P:signal transduction"/>
    <property type="evidence" value="ECO:0007669"/>
    <property type="project" value="UniProtKB-KW"/>
</dbReference>
<comment type="caution">
    <text evidence="14">The sequence shown here is derived from an EMBL/GenBank/DDBJ whole genome shotgun (WGS) entry which is preliminary data.</text>
</comment>
<evidence type="ECO:0000256" key="1">
    <source>
        <dbReference type="ARBA" id="ARBA00004429"/>
    </source>
</evidence>
<dbReference type="RefSeq" id="WP_248996417.1">
    <property type="nucleotide sequence ID" value="NZ_JAKIKP010000011.1"/>
</dbReference>
<dbReference type="InterPro" id="IPR013655">
    <property type="entry name" value="PAS_fold_3"/>
</dbReference>
<feature type="domain" description="Methyl-accepting transducer" evidence="12">
    <location>
        <begin position="241"/>
        <end position="477"/>
    </location>
</feature>
<dbReference type="Proteomes" id="UP001139333">
    <property type="component" value="Unassembled WGS sequence"/>
</dbReference>